<keyword evidence="2 3" id="KW-0378">Hydrolase</keyword>
<feature type="domain" description="Carboxylesterase type B" evidence="4">
    <location>
        <begin position="44"/>
        <end position="260"/>
    </location>
</feature>
<organism evidence="5">
    <name type="scientific">Fonticula alba</name>
    <name type="common">Slime mold</name>
    <dbReference type="NCBI Taxonomy" id="691883"/>
    <lineage>
        <taxon>Eukaryota</taxon>
        <taxon>Rotosphaerida</taxon>
        <taxon>Fonticulaceae</taxon>
        <taxon>Fonticula</taxon>
    </lineage>
</organism>
<feature type="non-terminal residue" evidence="5">
    <location>
        <position position="277"/>
    </location>
</feature>
<dbReference type="PROSITE" id="PS00941">
    <property type="entry name" value="CARBOXYLESTERASE_B_2"/>
    <property type="match status" value="1"/>
</dbReference>
<dbReference type="EC" id="3.1.1.-" evidence="3"/>
<protein>
    <recommendedName>
        <fullName evidence="3">Carboxylic ester hydrolase</fullName>
        <ecNumber evidence="3">3.1.1.-</ecNumber>
    </recommendedName>
</protein>
<dbReference type="Gene3D" id="3.40.50.1820">
    <property type="entry name" value="alpha/beta hydrolase"/>
    <property type="match status" value="1"/>
</dbReference>
<feature type="chain" id="PRO_5005102166" description="Carboxylic ester hydrolase" evidence="3">
    <location>
        <begin position="26"/>
        <end position="277"/>
    </location>
</feature>
<sequence>MRSSSFQPLALALALLVMLFSYGSASTATATAGTYAGPDFGTDQVLIETGPIVGLTNEYGRTFRGIPYAMPPVGKEGRWKPARPAKPWGSVPYFARDYRAACPQICEDGVTLPLHTCPFQISEDCLFLNVYTPPVDQTNSTLPVMVYFHGGNFLTGAANTLYDGMFLAEAAHAIVVTVQYRLGVMGFLVADALDGGAVNNIGIEDQRDALRWVQRNIAAFGGDPNNVTLFGQSAGGRSVSVHMTSSGSAGLFHRAIIHSDPSSIICTTHEQALAFGE</sequence>
<dbReference type="RefSeq" id="XP_009498246.1">
    <property type="nucleotide sequence ID" value="XM_009499971.1"/>
</dbReference>
<dbReference type="InterPro" id="IPR029058">
    <property type="entry name" value="AB_hydrolase_fold"/>
</dbReference>
<dbReference type="OMA" id="IICTTHE"/>
<proteinExistence type="inferred from homology"/>
<evidence type="ECO:0000259" key="4">
    <source>
        <dbReference type="Pfam" id="PF00135"/>
    </source>
</evidence>
<dbReference type="Proteomes" id="UP000030693">
    <property type="component" value="Unassembled WGS sequence"/>
</dbReference>
<keyword evidence="3" id="KW-0732">Signal</keyword>
<dbReference type="PANTHER" id="PTHR45570:SF2">
    <property type="entry name" value="ACETYLCHOLINESTERASE 1-LIKE"/>
    <property type="match status" value="1"/>
</dbReference>
<name>A0A058Z075_FONAL</name>
<evidence type="ECO:0000256" key="2">
    <source>
        <dbReference type="ARBA" id="ARBA00022801"/>
    </source>
</evidence>
<dbReference type="STRING" id="691883.A0A058Z075"/>
<dbReference type="GO" id="GO:0016787">
    <property type="term" value="F:hydrolase activity"/>
    <property type="evidence" value="ECO:0007669"/>
    <property type="project" value="UniProtKB-KW"/>
</dbReference>
<dbReference type="InterPro" id="IPR019826">
    <property type="entry name" value="Carboxylesterase_B_AS"/>
</dbReference>
<dbReference type="PANTHER" id="PTHR45570">
    <property type="entry name" value="CARBOXYLIC ESTER HYDROLASE"/>
    <property type="match status" value="1"/>
</dbReference>
<dbReference type="EMBL" id="KB932233">
    <property type="protein sequence ID" value="KCV67343.1"/>
    <property type="molecule type" value="Genomic_DNA"/>
</dbReference>
<dbReference type="eggNOG" id="KOG1516">
    <property type="taxonomic scope" value="Eukaryota"/>
</dbReference>
<evidence type="ECO:0000256" key="3">
    <source>
        <dbReference type="RuleBase" id="RU361235"/>
    </source>
</evidence>
<dbReference type="PROSITE" id="PS00122">
    <property type="entry name" value="CARBOXYLESTERASE_B_1"/>
    <property type="match status" value="1"/>
</dbReference>
<dbReference type="Pfam" id="PF00135">
    <property type="entry name" value="COesterase"/>
    <property type="match status" value="1"/>
</dbReference>
<dbReference type="AlphaFoldDB" id="A0A058Z075"/>
<gene>
    <name evidence="5" type="ORF">H696_06225</name>
</gene>
<accession>A0A058Z075</accession>
<evidence type="ECO:0000313" key="6">
    <source>
        <dbReference type="Proteomes" id="UP000030693"/>
    </source>
</evidence>
<dbReference type="OrthoDB" id="19653at2759"/>
<comment type="similarity">
    <text evidence="1 3">Belongs to the type-B carboxylesterase/lipase family.</text>
</comment>
<reference evidence="5" key="1">
    <citation type="submission" date="2013-04" db="EMBL/GenBank/DDBJ databases">
        <title>The Genome Sequence of Fonticula alba ATCC 38817.</title>
        <authorList>
            <consortium name="The Broad Institute Genomics Platform"/>
            <person name="Russ C."/>
            <person name="Cuomo C."/>
            <person name="Burger G."/>
            <person name="Gray M.W."/>
            <person name="Holland P.W.H."/>
            <person name="King N."/>
            <person name="Lang F.B.F."/>
            <person name="Roger A.J."/>
            <person name="Ruiz-Trillo I."/>
            <person name="Brown M."/>
            <person name="Walker B."/>
            <person name="Young S."/>
            <person name="Zeng Q."/>
            <person name="Gargeya S."/>
            <person name="Fitzgerald M."/>
            <person name="Haas B."/>
            <person name="Abouelleil A."/>
            <person name="Allen A.W."/>
            <person name="Alvarado L."/>
            <person name="Arachchi H.M."/>
            <person name="Berlin A.M."/>
            <person name="Chapman S.B."/>
            <person name="Gainer-Dewar J."/>
            <person name="Goldberg J."/>
            <person name="Griggs A."/>
            <person name="Gujja S."/>
            <person name="Hansen M."/>
            <person name="Howarth C."/>
            <person name="Imamovic A."/>
            <person name="Ireland A."/>
            <person name="Larimer J."/>
            <person name="McCowan C."/>
            <person name="Murphy C."/>
            <person name="Pearson M."/>
            <person name="Poon T.W."/>
            <person name="Priest M."/>
            <person name="Roberts A."/>
            <person name="Saif S."/>
            <person name="Shea T."/>
            <person name="Sisk P."/>
            <person name="Sykes S."/>
            <person name="Wortman J."/>
            <person name="Nusbaum C."/>
            <person name="Birren B."/>
        </authorList>
    </citation>
    <scope>NUCLEOTIDE SEQUENCE [LARGE SCALE GENOMIC DNA]</scope>
    <source>
        <strain evidence="5">ATCC 38817</strain>
    </source>
</reference>
<dbReference type="InterPro" id="IPR002018">
    <property type="entry name" value="CarbesteraseB"/>
</dbReference>
<evidence type="ECO:0000313" key="5">
    <source>
        <dbReference type="EMBL" id="KCV67343.1"/>
    </source>
</evidence>
<dbReference type="InterPro" id="IPR019819">
    <property type="entry name" value="Carboxylesterase_B_CS"/>
</dbReference>
<keyword evidence="6" id="KW-1185">Reference proteome</keyword>
<dbReference type="GeneID" id="20530950"/>
<evidence type="ECO:0000256" key="1">
    <source>
        <dbReference type="ARBA" id="ARBA00005964"/>
    </source>
</evidence>
<feature type="signal peptide" evidence="3">
    <location>
        <begin position="1"/>
        <end position="25"/>
    </location>
</feature>
<dbReference type="SUPFAM" id="SSF53474">
    <property type="entry name" value="alpha/beta-Hydrolases"/>
    <property type="match status" value="1"/>
</dbReference>